<dbReference type="InterPro" id="IPR050596">
    <property type="entry name" value="AspAT/PAT-like"/>
</dbReference>
<dbReference type="Proteomes" id="UP001629230">
    <property type="component" value="Unassembled WGS sequence"/>
</dbReference>
<evidence type="ECO:0000256" key="5">
    <source>
        <dbReference type="ARBA" id="ARBA00022898"/>
    </source>
</evidence>
<comment type="similarity">
    <text evidence="2">Belongs to the class-I pyridoxal-phosphate-dependent aminotransferase family.</text>
</comment>
<dbReference type="Gene3D" id="3.90.1150.10">
    <property type="entry name" value="Aspartate Aminotransferase, domain 1"/>
    <property type="match status" value="1"/>
</dbReference>
<dbReference type="PANTHER" id="PTHR46383">
    <property type="entry name" value="ASPARTATE AMINOTRANSFERASE"/>
    <property type="match status" value="1"/>
</dbReference>
<evidence type="ECO:0000313" key="6">
    <source>
        <dbReference type="EMBL" id="MFM0007026.1"/>
    </source>
</evidence>
<proteinExistence type="inferred from homology"/>
<name>A0ABW9B5A2_9BURK</name>
<sequence length="113" mass="11913">MTKLILSVRAARIGIAPNATAKARVQALAESGRTIVELTSGEPDFDTPDRIKQAAIAALAAGETKYTAQAGTLNLRNAVSEKLARENGLTYPAALVRRDVVARSPETPLTEAV</sequence>
<dbReference type="EMBL" id="JAQQEZ010000051">
    <property type="protein sequence ID" value="MFM0007026.1"/>
    <property type="molecule type" value="Genomic_DNA"/>
</dbReference>
<evidence type="ECO:0000256" key="2">
    <source>
        <dbReference type="ARBA" id="ARBA00007441"/>
    </source>
</evidence>
<comment type="cofactor">
    <cofactor evidence="1">
        <name>pyridoxal 5'-phosphate</name>
        <dbReference type="ChEBI" id="CHEBI:597326"/>
    </cofactor>
</comment>
<evidence type="ECO:0000256" key="3">
    <source>
        <dbReference type="ARBA" id="ARBA00022576"/>
    </source>
</evidence>
<reference evidence="6 7" key="1">
    <citation type="journal article" date="2024" name="Chem. Sci.">
        <title>Discovery of megapolipeptins by genome mining of a Burkholderiales bacteria collection.</title>
        <authorList>
            <person name="Paulo B.S."/>
            <person name="Recchia M.J.J."/>
            <person name="Lee S."/>
            <person name="Fergusson C.H."/>
            <person name="Romanowski S.B."/>
            <person name="Hernandez A."/>
            <person name="Krull N."/>
            <person name="Liu D.Y."/>
            <person name="Cavanagh H."/>
            <person name="Bos A."/>
            <person name="Gray C.A."/>
            <person name="Murphy B.T."/>
            <person name="Linington R.G."/>
            <person name="Eustaquio A.S."/>
        </authorList>
    </citation>
    <scope>NUCLEOTIDE SEQUENCE [LARGE SCALE GENOMIC DNA]</scope>
    <source>
        <strain evidence="6 7">RL17-350-BIC-A</strain>
    </source>
</reference>
<evidence type="ECO:0000313" key="7">
    <source>
        <dbReference type="Proteomes" id="UP001629230"/>
    </source>
</evidence>
<dbReference type="InterPro" id="IPR015424">
    <property type="entry name" value="PyrdxlP-dep_Trfase"/>
</dbReference>
<dbReference type="RefSeq" id="WP_408181539.1">
    <property type="nucleotide sequence ID" value="NZ_JAQQEZ010000051.1"/>
</dbReference>
<organism evidence="6 7">
    <name type="scientific">Paraburkholderia dipogonis</name>
    <dbReference type="NCBI Taxonomy" id="1211383"/>
    <lineage>
        <taxon>Bacteria</taxon>
        <taxon>Pseudomonadati</taxon>
        <taxon>Pseudomonadota</taxon>
        <taxon>Betaproteobacteria</taxon>
        <taxon>Burkholderiales</taxon>
        <taxon>Burkholderiaceae</taxon>
        <taxon>Paraburkholderia</taxon>
    </lineage>
</organism>
<evidence type="ECO:0000256" key="4">
    <source>
        <dbReference type="ARBA" id="ARBA00022679"/>
    </source>
</evidence>
<evidence type="ECO:0008006" key="8">
    <source>
        <dbReference type="Google" id="ProtNLM"/>
    </source>
</evidence>
<keyword evidence="7" id="KW-1185">Reference proteome</keyword>
<accession>A0ABW9B5A2</accession>
<gene>
    <name evidence="6" type="ORF">PQR57_39435</name>
</gene>
<dbReference type="PANTHER" id="PTHR46383:SF1">
    <property type="entry name" value="ASPARTATE AMINOTRANSFERASE"/>
    <property type="match status" value="1"/>
</dbReference>
<protein>
    <recommendedName>
        <fullName evidence="8">Aminotransferase class I/II-fold pyridoxal phosphate-dependent enzyme</fullName>
    </recommendedName>
</protein>
<keyword evidence="3" id="KW-0032">Aminotransferase</keyword>
<keyword evidence="5" id="KW-0663">Pyridoxal phosphate</keyword>
<evidence type="ECO:0000256" key="1">
    <source>
        <dbReference type="ARBA" id="ARBA00001933"/>
    </source>
</evidence>
<dbReference type="InterPro" id="IPR015422">
    <property type="entry name" value="PyrdxlP-dep_Trfase_small"/>
</dbReference>
<keyword evidence="4" id="KW-0808">Transferase</keyword>
<dbReference type="SUPFAM" id="SSF53383">
    <property type="entry name" value="PLP-dependent transferases"/>
    <property type="match status" value="1"/>
</dbReference>
<comment type="caution">
    <text evidence="6">The sequence shown here is derived from an EMBL/GenBank/DDBJ whole genome shotgun (WGS) entry which is preliminary data.</text>
</comment>